<dbReference type="PRINTS" id="PR00502">
    <property type="entry name" value="NUDIXFAMILY"/>
</dbReference>
<dbReference type="RefSeq" id="WP_080668773.1">
    <property type="nucleotide sequence ID" value="NZ_BAAACY010000035.1"/>
</dbReference>
<gene>
    <name evidence="5" type="ORF">KCX74_09860</name>
</gene>
<dbReference type="AlphaFoldDB" id="A0A941I939"/>
<dbReference type="CDD" id="cd02883">
    <property type="entry name" value="NUDIX_Hydrolase"/>
    <property type="match status" value="1"/>
</dbReference>
<proteinExistence type="inferred from homology"/>
<sequence>MKKWLGAAGVCVYDRKVLMVLQGTPEEPKRWSVPSGGLEAGETFEECCVREIKEETGLNVEIRQSIWKKERPYGEIIYFAVKVVGGEETINDPDKLIYRIDWKSPDELTNLALSYPEDKTFLIEYIQNYKHDDLSIKNDRELIGEHLNNDIDEK</sequence>
<dbReference type="GO" id="GO:0016787">
    <property type="term" value="F:hydrolase activity"/>
    <property type="evidence" value="ECO:0007669"/>
    <property type="project" value="UniProtKB-KW"/>
</dbReference>
<evidence type="ECO:0000313" key="5">
    <source>
        <dbReference type="EMBL" id="MBR7796339.1"/>
    </source>
</evidence>
<dbReference type="InterPro" id="IPR000086">
    <property type="entry name" value="NUDIX_hydrolase_dom"/>
</dbReference>
<reference evidence="5" key="1">
    <citation type="submission" date="2021-04" db="EMBL/GenBank/DDBJ databases">
        <title>Isolation and polyphasic classification of algal microorganism.</title>
        <authorList>
            <person name="Wang S."/>
        </authorList>
    </citation>
    <scope>NUCLEOTIDE SEQUENCE</scope>
    <source>
        <strain evidence="5">720a</strain>
    </source>
</reference>
<accession>A0A941I939</accession>
<dbReference type="InterPro" id="IPR020476">
    <property type="entry name" value="Nudix_hydrolase"/>
</dbReference>
<evidence type="ECO:0000256" key="3">
    <source>
        <dbReference type="RuleBase" id="RU003476"/>
    </source>
</evidence>
<protein>
    <submittedName>
        <fullName evidence="5">NUDIX hydrolase</fullName>
    </submittedName>
</protein>
<organism evidence="5 6">
    <name type="scientific">Virgibacillus salarius</name>
    <dbReference type="NCBI Taxonomy" id="447199"/>
    <lineage>
        <taxon>Bacteria</taxon>
        <taxon>Bacillati</taxon>
        <taxon>Bacillota</taxon>
        <taxon>Bacilli</taxon>
        <taxon>Bacillales</taxon>
        <taxon>Bacillaceae</taxon>
        <taxon>Virgibacillus</taxon>
    </lineage>
</organism>
<dbReference type="InterPro" id="IPR020084">
    <property type="entry name" value="NUDIX_hydrolase_CS"/>
</dbReference>
<dbReference type="PROSITE" id="PS00893">
    <property type="entry name" value="NUDIX_BOX"/>
    <property type="match status" value="1"/>
</dbReference>
<evidence type="ECO:0000259" key="4">
    <source>
        <dbReference type="PROSITE" id="PS51462"/>
    </source>
</evidence>
<dbReference type="SUPFAM" id="SSF55811">
    <property type="entry name" value="Nudix"/>
    <property type="match status" value="1"/>
</dbReference>
<dbReference type="Pfam" id="PF00293">
    <property type="entry name" value="NUDIX"/>
    <property type="match status" value="1"/>
</dbReference>
<keyword evidence="2 3" id="KW-0378">Hydrolase</keyword>
<name>A0A941I939_9BACI</name>
<dbReference type="Proteomes" id="UP000675284">
    <property type="component" value="Unassembled WGS sequence"/>
</dbReference>
<keyword evidence="6" id="KW-1185">Reference proteome</keyword>
<feature type="domain" description="Nudix hydrolase" evidence="4">
    <location>
        <begin position="3"/>
        <end position="125"/>
    </location>
</feature>
<dbReference type="EMBL" id="JAGSOT010000025">
    <property type="protein sequence ID" value="MBR7796339.1"/>
    <property type="molecule type" value="Genomic_DNA"/>
</dbReference>
<dbReference type="InterPro" id="IPR015797">
    <property type="entry name" value="NUDIX_hydrolase-like_dom_sf"/>
</dbReference>
<dbReference type="PANTHER" id="PTHR43046:SF2">
    <property type="entry name" value="8-OXO-DGTP DIPHOSPHATASE-RELATED"/>
    <property type="match status" value="1"/>
</dbReference>
<comment type="caution">
    <text evidence="5">The sequence shown here is derived from an EMBL/GenBank/DDBJ whole genome shotgun (WGS) entry which is preliminary data.</text>
</comment>
<evidence type="ECO:0000313" key="6">
    <source>
        <dbReference type="Proteomes" id="UP000675284"/>
    </source>
</evidence>
<dbReference type="PROSITE" id="PS51462">
    <property type="entry name" value="NUDIX"/>
    <property type="match status" value="1"/>
</dbReference>
<evidence type="ECO:0000256" key="1">
    <source>
        <dbReference type="ARBA" id="ARBA00001946"/>
    </source>
</evidence>
<dbReference type="Gene3D" id="3.90.79.10">
    <property type="entry name" value="Nucleoside Triphosphate Pyrophosphohydrolase"/>
    <property type="match status" value="1"/>
</dbReference>
<comment type="cofactor">
    <cofactor evidence="1">
        <name>Mg(2+)</name>
        <dbReference type="ChEBI" id="CHEBI:18420"/>
    </cofactor>
</comment>
<evidence type="ECO:0000256" key="2">
    <source>
        <dbReference type="ARBA" id="ARBA00022801"/>
    </source>
</evidence>
<dbReference type="PANTHER" id="PTHR43046">
    <property type="entry name" value="GDP-MANNOSE MANNOSYL HYDROLASE"/>
    <property type="match status" value="1"/>
</dbReference>
<comment type="similarity">
    <text evidence="3">Belongs to the Nudix hydrolase family.</text>
</comment>